<keyword evidence="5" id="KW-0820">tRNA-binding</keyword>
<dbReference type="InterPro" id="IPR031309">
    <property type="entry name" value="Ribosomal_uL5_C"/>
</dbReference>
<dbReference type="FunFam" id="3.30.1440.10:FF:000001">
    <property type="entry name" value="50S ribosomal protein L5"/>
    <property type="match status" value="1"/>
</dbReference>
<dbReference type="Pfam" id="PF00673">
    <property type="entry name" value="Ribosomal_L5_C"/>
    <property type="match status" value="1"/>
</dbReference>
<protein>
    <recommendedName>
        <fullName evidence="4 5">Large ribosomal subunit protein uL5</fullName>
    </recommendedName>
</protein>
<keyword evidence="5" id="KW-0699">rRNA-binding</keyword>
<dbReference type="GO" id="GO:1990904">
    <property type="term" value="C:ribonucleoprotein complex"/>
    <property type="evidence" value="ECO:0007669"/>
    <property type="project" value="UniProtKB-KW"/>
</dbReference>
<feature type="domain" description="Large ribosomal subunit protein uL5 N-terminal" evidence="7">
    <location>
        <begin position="24"/>
        <end position="86"/>
    </location>
</feature>
<dbReference type="HAMAP" id="MF_01333_B">
    <property type="entry name" value="Ribosomal_uL5_B"/>
    <property type="match status" value="1"/>
</dbReference>
<evidence type="ECO:0000256" key="1">
    <source>
        <dbReference type="ARBA" id="ARBA00008553"/>
    </source>
</evidence>
<dbReference type="InterPro" id="IPR002132">
    <property type="entry name" value="Ribosomal_uL5"/>
</dbReference>
<sequence length="185" mass="21056">MIKLYEKYKKEVIPAMKEKFGYKNEMAVPKIEKVIVNTGFGRLIAGKTSDEQKKILDNILNDLSLIAGQQAVLTKAKKSISGFKIRQGMAIGAKVTLRRKKMYDFLDRLIHITLPRSRDFRGIDPKSIDKRGNLTTGIREQIVFPEISPEKTRFIFGFEVIVATTAETKERGLELLKLLGFPIKK</sequence>
<feature type="domain" description="Large ribosomal subunit protein uL5 C-terminal" evidence="8">
    <location>
        <begin position="91"/>
        <end position="182"/>
    </location>
</feature>
<dbReference type="Pfam" id="PF00281">
    <property type="entry name" value="Ribosomal_L5"/>
    <property type="match status" value="1"/>
</dbReference>
<dbReference type="GO" id="GO:0005840">
    <property type="term" value="C:ribosome"/>
    <property type="evidence" value="ECO:0007669"/>
    <property type="project" value="UniProtKB-KW"/>
</dbReference>
<dbReference type="PANTHER" id="PTHR11994">
    <property type="entry name" value="60S RIBOSOMAL PROTEIN L11-RELATED"/>
    <property type="match status" value="1"/>
</dbReference>
<evidence type="ECO:0000256" key="2">
    <source>
        <dbReference type="ARBA" id="ARBA00022980"/>
    </source>
</evidence>
<dbReference type="GO" id="GO:0003735">
    <property type="term" value="F:structural constituent of ribosome"/>
    <property type="evidence" value="ECO:0007669"/>
    <property type="project" value="InterPro"/>
</dbReference>
<dbReference type="NCBIfam" id="NF000585">
    <property type="entry name" value="PRK00010.1"/>
    <property type="match status" value="1"/>
</dbReference>
<keyword evidence="5" id="KW-0694">RNA-binding</keyword>
<dbReference type="Proteomes" id="UP000176752">
    <property type="component" value="Unassembled WGS sequence"/>
</dbReference>
<dbReference type="GO" id="GO:0000049">
    <property type="term" value="F:tRNA binding"/>
    <property type="evidence" value="ECO:0007669"/>
    <property type="project" value="UniProtKB-UniRule"/>
</dbReference>
<reference evidence="9 10" key="1">
    <citation type="journal article" date="2016" name="Nat. Commun.">
        <title>Thousands of microbial genomes shed light on interconnected biogeochemical processes in an aquifer system.</title>
        <authorList>
            <person name="Anantharaman K."/>
            <person name="Brown C.T."/>
            <person name="Hug L.A."/>
            <person name="Sharon I."/>
            <person name="Castelle C.J."/>
            <person name="Probst A.J."/>
            <person name="Thomas B.C."/>
            <person name="Singh A."/>
            <person name="Wilkins M.J."/>
            <person name="Karaoz U."/>
            <person name="Brodie E.L."/>
            <person name="Williams K.H."/>
            <person name="Hubbard S.S."/>
            <person name="Banfield J.F."/>
        </authorList>
    </citation>
    <scope>NUCLEOTIDE SEQUENCE [LARGE SCALE GENOMIC DNA]</scope>
</reference>
<proteinExistence type="inferred from homology"/>
<evidence type="ECO:0000313" key="10">
    <source>
        <dbReference type="Proteomes" id="UP000176752"/>
    </source>
</evidence>
<comment type="function">
    <text evidence="5">This is 1 of the proteins that bind and probably mediate the attachment of the 5S RNA into the large ribosomal subunit, where it forms part of the central protuberance. In the 70S ribosome it contacts protein S13 of the 30S subunit (bridge B1b), connecting the 2 subunits; this bridge is implicated in subunit movement. Contacts the P site tRNA; the 5S rRNA and some of its associated proteins might help stabilize positioning of ribosome-bound tRNAs.</text>
</comment>
<comment type="caution">
    <text evidence="9">The sequence shown here is derived from an EMBL/GenBank/DDBJ whole genome shotgun (WGS) entry which is preliminary data.</text>
</comment>
<keyword evidence="3 5" id="KW-0687">Ribonucleoprotein</keyword>
<name>A0A1G2DW19_9BACT</name>
<dbReference type="GO" id="GO:0006412">
    <property type="term" value="P:translation"/>
    <property type="evidence" value="ECO:0007669"/>
    <property type="project" value="UniProtKB-UniRule"/>
</dbReference>
<comment type="subunit">
    <text evidence="5">Part of the 50S ribosomal subunit; part of the 5S rRNA/L5/L18/L25 subcomplex. Contacts the 5S rRNA and the P site tRNA. Forms a bridge to the 30S subunit in the 70S ribosome.</text>
</comment>
<dbReference type="SUPFAM" id="SSF55282">
    <property type="entry name" value="RL5-like"/>
    <property type="match status" value="1"/>
</dbReference>
<evidence type="ECO:0000256" key="3">
    <source>
        <dbReference type="ARBA" id="ARBA00023274"/>
    </source>
</evidence>
<dbReference type="AlphaFoldDB" id="A0A1G2DW19"/>
<dbReference type="EMBL" id="MHLV01000015">
    <property type="protein sequence ID" value="OGZ17753.1"/>
    <property type="molecule type" value="Genomic_DNA"/>
</dbReference>
<dbReference type="STRING" id="1801660.A2Z78_01015"/>
<comment type="similarity">
    <text evidence="1 5 6">Belongs to the universal ribosomal protein uL5 family.</text>
</comment>
<dbReference type="InterPro" id="IPR022803">
    <property type="entry name" value="Ribosomal_uL5_dom_sf"/>
</dbReference>
<evidence type="ECO:0000256" key="6">
    <source>
        <dbReference type="RuleBase" id="RU003930"/>
    </source>
</evidence>
<gene>
    <name evidence="5" type="primary">rplE</name>
    <name evidence="9" type="ORF">A2Z78_01015</name>
</gene>
<evidence type="ECO:0000256" key="5">
    <source>
        <dbReference type="HAMAP-Rule" id="MF_01333"/>
    </source>
</evidence>
<evidence type="ECO:0000313" key="9">
    <source>
        <dbReference type="EMBL" id="OGZ17753.1"/>
    </source>
</evidence>
<dbReference type="GO" id="GO:0019843">
    <property type="term" value="F:rRNA binding"/>
    <property type="evidence" value="ECO:0007669"/>
    <property type="project" value="UniProtKB-UniRule"/>
</dbReference>
<evidence type="ECO:0000256" key="4">
    <source>
        <dbReference type="ARBA" id="ARBA00035245"/>
    </source>
</evidence>
<dbReference type="InterPro" id="IPR020930">
    <property type="entry name" value="Ribosomal_uL5_bac-type"/>
</dbReference>
<dbReference type="InterPro" id="IPR031310">
    <property type="entry name" value="Ribosomal_uL5_N"/>
</dbReference>
<dbReference type="InterPro" id="IPR020929">
    <property type="entry name" value="Ribosomal_uL5_CS"/>
</dbReference>
<keyword evidence="2 5" id="KW-0689">Ribosomal protein</keyword>
<dbReference type="PIRSF" id="PIRSF002161">
    <property type="entry name" value="Ribosomal_L5"/>
    <property type="match status" value="1"/>
</dbReference>
<organism evidence="9 10">
    <name type="scientific">Candidatus Nealsonbacteria bacterium RBG_13_36_15</name>
    <dbReference type="NCBI Taxonomy" id="1801660"/>
    <lineage>
        <taxon>Bacteria</taxon>
        <taxon>Candidatus Nealsoniibacteriota</taxon>
    </lineage>
</organism>
<evidence type="ECO:0000259" key="7">
    <source>
        <dbReference type="Pfam" id="PF00281"/>
    </source>
</evidence>
<dbReference type="Gene3D" id="3.30.1440.10">
    <property type="match status" value="1"/>
</dbReference>
<evidence type="ECO:0000259" key="8">
    <source>
        <dbReference type="Pfam" id="PF00673"/>
    </source>
</evidence>
<dbReference type="PROSITE" id="PS00358">
    <property type="entry name" value="RIBOSOMAL_L5"/>
    <property type="match status" value="1"/>
</dbReference>
<accession>A0A1G2DW19</accession>